<reference evidence="1" key="1">
    <citation type="journal article" date="2014" name="Int. J. Syst. Evol. Microbiol.">
        <title>Complete genome sequence of Corynebacterium casei LMG S-19264T (=DSM 44701T), isolated from a smear-ripened cheese.</title>
        <authorList>
            <consortium name="US DOE Joint Genome Institute (JGI-PGF)"/>
            <person name="Walter F."/>
            <person name="Albersmeier A."/>
            <person name="Kalinowski J."/>
            <person name="Ruckert C."/>
        </authorList>
    </citation>
    <scope>NUCLEOTIDE SEQUENCE</scope>
    <source>
        <strain evidence="1">JCM 10088</strain>
    </source>
</reference>
<reference evidence="1" key="2">
    <citation type="submission" date="2020-09" db="EMBL/GenBank/DDBJ databases">
        <authorList>
            <person name="Sun Q."/>
            <person name="Ohkuma M."/>
        </authorList>
    </citation>
    <scope>NUCLEOTIDE SEQUENCE</scope>
    <source>
        <strain evidence="1">JCM 10088</strain>
    </source>
</reference>
<comment type="caution">
    <text evidence="1">The sequence shown here is derived from an EMBL/GenBank/DDBJ whole genome shotgun (WGS) entry which is preliminary data.</text>
</comment>
<gene>
    <name evidence="1" type="ORF">GCM10007981_11700</name>
</gene>
<proteinExistence type="predicted"/>
<dbReference type="AlphaFoldDB" id="A0A830GUR0"/>
<accession>A0A830GUR0</accession>
<protein>
    <recommendedName>
        <fullName evidence="3">Roadblock/LAMTOR2 domain-containing protein</fullName>
    </recommendedName>
</protein>
<evidence type="ECO:0008006" key="3">
    <source>
        <dbReference type="Google" id="ProtNLM"/>
    </source>
</evidence>
<evidence type="ECO:0000313" key="2">
    <source>
        <dbReference type="Proteomes" id="UP000610960"/>
    </source>
</evidence>
<keyword evidence="2" id="KW-1185">Reference proteome</keyword>
<name>A0A830GUR0_9CREN</name>
<sequence length="136" mass="15658">MVIYVSPNNKVTETTPSMELKKLLLTELIDGEVIVGAAIINSSNVPLLHHLPNTLTVKSFRGVLSLLEFVQRSRKVSDDLLGNFQYLLIKYNNFKVAFFNMSDKGWLIVFVNPIWHVENVMTKIRQFIIKSMKYIE</sequence>
<organism evidence="1 2">
    <name type="scientific">Thermocladium modestius</name>
    <dbReference type="NCBI Taxonomy" id="62609"/>
    <lineage>
        <taxon>Archaea</taxon>
        <taxon>Thermoproteota</taxon>
        <taxon>Thermoprotei</taxon>
        <taxon>Thermoproteales</taxon>
        <taxon>Thermoproteaceae</taxon>
        <taxon>Thermocladium</taxon>
    </lineage>
</organism>
<dbReference type="Proteomes" id="UP000610960">
    <property type="component" value="Unassembled WGS sequence"/>
</dbReference>
<dbReference type="EMBL" id="BMNL01000003">
    <property type="protein sequence ID" value="GGP21132.1"/>
    <property type="molecule type" value="Genomic_DNA"/>
</dbReference>
<evidence type="ECO:0000313" key="1">
    <source>
        <dbReference type="EMBL" id="GGP21132.1"/>
    </source>
</evidence>